<gene>
    <name evidence="2" type="ORF">SAMN05443668_111133</name>
</gene>
<name>A0A1M7RFN5_9ACTN</name>
<accession>A0A1M7RFN5</accession>
<keyword evidence="3" id="KW-1185">Reference proteome</keyword>
<protein>
    <submittedName>
        <fullName evidence="2">Uncharacterized protein</fullName>
    </submittedName>
</protein>
<evidence type="ECO:0000313" key="2">
    <source>
        <dbReference type="EMBL" id="SHN45097.1"/>
    </source>
</evidence>
<feature type="compositionally biased region" description="Low complexity" evidence="1">
    <location>
        <begin position="146"/>
        <end position="161"/>
    </location>
</feature>
<proteinExistence type="predicted"/>
<dbReference type="AlphaFoldDB" id="A0A1M7RFN5"/>
<dbReference type="RefSeq" id="WP_073261810.1">
    <property type="nucleotide sequence ID" value="NZ_FRCS01000011.1"/>
</dbReference>
<organism evidence="2 3">
    <name type="scientific">Cryptosporangium aurantiacum</name>
    <dbReference type="NCBI Taxonomy" id="134849"/>
    <lineage>
        <taxon>Bacteria</taxon>
        <taxon>Bacillati</taxon>
        <taxon>Actinomycetota</taxon>
        <taxon>Actinomycetes</taxon>
        <taxon>Cryptosporangiales</taxon>
        <taxon>Cryptosporangiaceae</taxon>
        <taxon>Cryptosporangium</taxon>
    </lineage>
</organism>
<dbReference type="EMBL" id="FRCS01000011">
    <property type="protein sequence ID" value="SHN45097.1"/>
    <property type="molecule type" value="Genomic_DNA"/>
</dbReference>
<sequence length="161" mass="16638">MSGTDRTRLLVADFPTDALATGLAAVAERIAATEATTVVRATLLVADGGGALREEDVTDVLLLGTSRASARPLTDGSEFDELAGLRAALGPERSALVLVVRATDDLSLESAIRDSDGTVRFAAVLPRPVGKNPLTRTCRPGHRTESAVGPSPRSGRPSPAP</sequence>
<evidence type="ECO:0000256" key="1">
    <source>
        <dbReference type="SAM" id="MobiDB-lite"/>
    </source>
</evidence>
<reference evidence="2 3" key="1">
    <citation type="submission" date="2016-11" db="EMBL/GenBank/DDBJ databases">
        <authorList>
            <person name="Jaros S."/>
            <person name="Januszkiewicz K."/>
            <person name="Wedrychowicz H."/>
        </authorList>
    </citation>
    <scope>NUCLEOTIDE SEQUENCE [LARGE SCALE GENOMIC DNA]</scope>
    <source>
        <strain evidence="2 3">DSM 46144</strain>
    </source>
</reference>
<evidence type="ECO:0000313" key="3">
    <source>
        <dbReference type="Proteomes" id="UP000184440"/>
    </source>
</evidence>
<dbReference type="Proteomes" id="UP000184440">
    <property type="component" value="Unassembled WGS sequence"/>
</dbReference>
<feature type="region of interest" description="Disordered" evidence="1">
    <location>
        <begin position="131"/>
        <end position="161"/>
    </location>
</feature>